<sequence length="65" mass="7362">MIHPEIDPARRCITCAHYDEDGCLNGFPADALSCTEHQTETESEFFIHAASRAPIVMTFRPMGWH</sequence>
<accession>A0ABW3WGU1</accession>
<dbReference type="Proteomes" id="UP001597158">
    <property type="component" value="Unassembled WGS sequence"/>
</dbReference>
<organism evidence="1 2">
    <name type="scientific">Thauera mechernichensis</name>
    <dbReference type="NCBI Taxonomy" id="82788"/>
    <lineage>
        <taxon>Bacteria</taxon>
        <taxon>Pseudomonadati</taxon>
        <taxon>Pseudomonadota</taxon>
        <taxon>Betaproteobacteria</taxon>
        <taxon>Rhodocyclales</taxon>
        <taxon>Zoogloeaceae</taxon>
        <taxon>Thauera</taxon>
    </lineage>
</organism>
<dbReference type="RefSeq" id="WP_277834298.1">
    <property type="nucleotide sequence ID" value="NZ_JARQZE010000012.1"/>
</dbReference>
<proteinExistence type="predicted"/>
<gene>
    <name evidence="1" type="ORF">ACFQ4M_17025</name>
</gene>
<dbReference type="EMBL" id="JBHTMC010000032">
    <property type="protein sequence ID" value="MFD1265277.1"/>
    <property type="molecule type" value="Genomic_DNA"/>
</dbReference>
<protein>
    <submittedName>
        <fullName evidence="1">Uncharacterized protein</fullName>
    </submittedName>
</protein>
<comment type="caution">
    <text evidence="1">The sequence shown here is derived from an EMBL/GenBank/DDBJ whole genome shotgun (WGS) entry which is preliminary data.</text>
</comment>
<evidence type="ECO:0000313" key="1">
    <source>
        <dbReference type="EMBL" id="MFD1265277.1"/>
    </source>
</evidence>
<keyword evidence="2" id="KW-1185">Reference proteome</keyword>
<name>A0ABW3WGU1_9RHOO</name>
<evidence type="ECO:0000313" key="2">
    <source>
        <dbReference type="Proteomes" id="UP001597158"/>
    </source>
</evidence>
<reference evidence="2" key="1">
    <citation type="journal article" date="2019" name="Int. J. Syst. Evol. Microbiol.">
        <title>The Global Catalogue of Microorganisms (GCM) 10K type strain sequencing project: providing services to taxonomists for standard genome sequencing and annotation.</title>
        <authorList>
            <consortium name="The Broad Institute Genomics Platform"/>
            <consortium name="The Broad Institute Genome Sequencing Center for Infectious Disease"/>
            <person name="Wu L."/>
            <person name="Ma J."/>
        </authorList>
    </citation>
    <scope>NUCLEOTIDE SEQUENCE [LARGE SCALE GENOMIC DNA]</scope>
    <source>
        <strain evidence="2">CCUG 48884</strain>
    </source>
</reference>